<protein>
    <submittedName>
        <fullName evidence="3">DUF2384 domain-containing protein</fullName>
    </submittedName>
</protein>
<dbReference type="RefSeq" id="WP_135496809.1">
    <property type="nucleotide sequence ID" value="NZ_SRLD01000008.1"/>
</dbReference>
<dbReference type="AlphaFoldDB" id="A0A4Z0PN58"/>
<sequence length="150" mass="16502">MTLVRRTSVATMVDLMGGGAVIPQLVHNELDLLAVAVKGLSVQALRALQLRLRFSNKEISVVLGVSESTLARREQAKRALTLDEAEKTIQLSAVLAKGLDVFEDQDDFHHWLETPNPALGSIKPKELLSSAIGREQVREILGRIEYGIYS</sequence>
<dbReference type="InterPro" id="IPR024467">
    <property type="entry name" value="Xre/MbcA/ParS-like_toxin-bd"/>
</dbReference>
<evidence type="ECO:0000259" key="2">
    <source>
        <dbReference type="Pfam" id="PF20432"/>
    </source>
</evidence>
<feature type="domain" description="Antitoxin Xre/MbcA/ParS-like toxin-binding" evidence="1">
    <location>
        <begin position="100"/>
        <end position="147"/>
    </location>
</feature>
<evidence type="ECO:0000313" key="4">
    <source>
        <dbReference type="Proteomes" id="UP000297739"/>
    </source>
</evidence>
<feature type="domain" description="Antitoxin Xre-like helix-turn-helix" evidence="2">
    <location>
        <begin position="31"/>
        <end position="91"/>
    </location>
</feature>
<proteinExistence type="predicted"/>
<dbReference type="InterPro" id="IPR011979">
    <property type="entry name" value="Antitox_Xre"/>
</dbReference>
<evidence type="ECO:0000313" key="3">
    <source>
        <dbReference type="EMBL" id="TGE18078.1"/>
    </source>
</evidence>
<name>A0A4Z0PN58_9BACT</name>
<reference evidence="3 4" key="1">
    <citation type="submission" date="2019-04" db="EMBL/GenBank/DDBJ databases">
        <authorList>
            <person name="Feng G."/>
            <person name="Zhang J."/>
            <person name="Zhu H."/>
        </authorList>
    </citation>
    <scope>NUCLEOTIDE SEQUENCE [LARGE SCALE GENOMIC DNA]</scope>
    <source>
        <strain evidence="3 4">JCM 17223</strain>
    </source>
</reference>
<organism evidence="3 4">
    <name type="scientific">Hymenobacter elongatus</name>
    <dbReference type="NCBI Taxonomy" id="877208"/>
    <lineage>
        <taxon>Bacteria</taxon>
        <taxon>Pseudomonadati</taxon>
        <taxon>Bacteroidota</taxon>
        <taxon>Cytophagia</taxon>
        <taxon>Cytophagales</taxon>
        <taxon>Hymenobacteraceae</taxon>
        <taxon>Hymenobacter</taxon>
    </lineage>
</organism>
<evidence type="ECO:0000259" key="1">
    <source>
        <dbReference type="Pfam" id="PF09722"/>
    </source>
</evidence>
<dbReference type="Pfam" id="PF09722">
    <property type="entry name" value="Xre_MbcA_ParS_C"/>
    <property type="match status" value="1"/>
</dbReference>
<accession>A0A4Z0PN58</accession>
<dbReference type="InterPro" id="IPR046847">
    <property type="entry name" value="Xre-like_HTH"/>
</dbReference>
<dbReference type="NCBIfam" id="TIGR02293">
    <property type="entry name" value="TAS_TIGR02293"/>
    <property type="match status" value="1"/>
</dbReference>
<dbReference type="GO" id="GO:0003677">
    <property type="term" value="F:DNA binding"/>
    <property type="evidence" value="ECO:0007669"/>
    <property type="project" value="InterPro"/>
</dbReference>
<comment type="caution">
    <text evidence="3">The sequence shown here is derived from an EMBL/GenBank/DDBJ whole genome shotgun (WGS) entry which is preliminary data.</text>
</comment>
<keyword evidence="4" id="KW-1185">Reference proteome</keyword>
<gene>
    <name evidence="3" type="ORF">E5J99_05965</name>
</gene>
<dbReference type="Pfam" id="PF20432">
    <property type="entry name" value="Xre-like-HTH"/>
    <property type="match status" value="1"/>
</dbReference>
<dbReference type="Proteomes" id="UP000297739">
    <property type="component" value="Unassembled WGS sequence"/>
</dbReference>
<dbReference type="OrthoDB" id="5770459at2"/>
<dbReference type="EMBL" id="SRLD01000008">
    <property type="protein sequence ID" value="TGE18078.1"/>
    <property type="molecule type" value="Genomic_DNA"/>
</dbReference>